<dbReference type="InterPro" id="IPR051781">
    <property type="entry name" value="Metallo-dep_Hydrolase"/>
</dbReference>
<dbReference type="SUPFAM" id="SSF51338">
    <property type="entry name" value="Composite domain of metallo-dependent hydrolases"/>
    <property type="match status" value="2"/>
</dbReference>
<evidence type="ECO:0000259" key="1">
    <source>
        <dbReference type="Pfam" id="PF01979"/>
    </source>
</evidence>
<evidence type="ECO:0000313" key="3">
    <source>
        <dbReference type="Proteomes" id="UP000467105"/>
    </source>
</evidence>
<dbReference type="GO" id="GO:0016810">
    <property type="term" value="F:hydrolase activity, acting on carbon-nitrogen (but not peptide) bonds"/>
    <property type="evidence" value="ECO:0007669"/>
    <property type="project" value="InterPro"/>
</dbReference>
<dbReference type="Pfam" id="PF01979">
    <property type="entry name" value="Amidohydro_1"/>
    <property type="match status" value="1"/>
</dbReference>
<dbReference type="Gene3D" id="3.20.20.140">
    <property type="entry name" value="Metal-dependent hydrolases"/>
    <property type="match status" value="1"/>
</dbReference>
<dbReference type="InterPro" id="IPR011059">
    <property type="entry name" value="Metal-dep_hydrolase_composite"/>
</dbReference>
<evidence type="ECO:0000313" key="2">
    <source>
        <dbReference type="EMBL" id="BBZ46691.1"/>
    </source>
</evidence>
<organism evidence="2 3">
    <name type="scientific">Mycobacterium parmense</name>
    <dbReference type="NCBI Taxonomy" id="185642"/>
    <lineage>
        <taxon>Bacteria</taxon>
        <taxon>Bacillati</taxon>
        <taxon>Actinomycetota</taxon>
        <taxon>Actinomycetes</taxon>
        <taxon>Mycobacteriales</taxon>
        <taxon>Mycobacteriaceae</taxon>
        <taxon>Mycobacterium</taxon>
        <taxon>Mycobacterium simiae complex</taxon>
    </lineage>
</organism>
<sequence>MAANAPTLFVNASVYDGDDDLHRGMQVLVAQGRIEAVTGRTVRTPAQCEVIDLRGRTLMPGLIDAHVHVWLADLDLGRAMRRRYPYIAAFAFRTLARMLNRGFTTVRDAGGTDVGFASALQAGLQRGPRLLHAGRFISQTGGHFDARRADEVDMACGCQGGAARFACIADGVDEVRRAVREEARKGAHHIKLAASGGVASPTDPLDRMQFSDDEIRVAVEEAHRHGIYVMAHCFPAAGIKRCAQLGVRSIEHGFFIDDEAATAVAAADAYVVPTMATVWALVEDGAHQGLPPASQEKAHELARGVLHGLDIMRSHDLKIGFGTDLLGPQQDRQVTEFALRAQIFTPNEILRSATRVNAEILRMEAQLGRVAEGFIADLIVVDGNPLEDLALLSEPEGGHIPLVMQNGEIVKRDGRPAG</sequence>
<proteinExistence type="predicted"/>
<dbReference type="CDD" id="cd01299">
    <property type="entry name" value="Met_dep_hydrolase_A"/>
    <property type="match status" value="1"/>
</dbReference>
<dbReference type="PANTHER" id="PTHR43135:SF3">
    <property type="entry name" value="ALPHA-D-RIBOSE 1-METHYLPHOSPHONATE 5-TRIPHOSPHATE DIPHOSPHATASE"/>
    <property type="match status" value="1"/>
</dbReference>
<accession>A0A7I7Z139</accession>
<dbReference type="AlphaFoldDB" id="A0A7I7Z139"/>
<dbReference type="OrthoDB" id="3514520at2"/>
<dbReference type="Proteomes" id="UP000467105">
    <property type="component" value="Chromosome"/>
</dbReference>
<dbReference type="InterPro" id="IPR006680">
    <property type="entry name" value="Amidohydro-rel"/>
</dbReference>
<feature type="domain" description="Amidohydrolase-related" evidence="1">
    <location>
        <begin position="57"/>
        <end position="409"/>
    </location>
</feature>
<protein>
    <submittedName>
        <fullName evidence="2">Peptidase M38</fullName>
    </submittedName>
</protein>
<dbReference type="SUPFAM" id="SSF51556">
    <property type="entry name" value="Metallo-dependent hydrolases"/>
    <property type="match status" value="1"/>
</dbReference>
<gene>
    <name evidence="2" type="ORF">MPRM_39720</name>
</gene>
<dbReference type="PANTHER" id="PTHR43135">
    <property type="entry name" value="ALPHA-D-RIBOSE 1-METHYLPHOSPHONATE 5-TRIPHOSPHATE DIPHOSPHATASE"/>
    <property type="match status" value="1"/>
</dbReference>
<reference evidence="2 3" key="1">
    <citation type="journal article" date="2019" name="Emerg. Microbes Infect.">
        <title>Comprehensive subspecies identification of 175 nontuberculous mycobacteria species based on 7547 genomic profiles.</title>
        <authorList>
            <person name="Matsumoto Y."/>
            <person name="Kinjo T."/>
            <person name="Motooka D."/>
            <person name="Nabeya D."/>
            <person name="Jung N."/>
            <person name="Uechi K."/>
            <person name="Horii T."/>
            <person name="Iida T."/>
            <person name="Fujita J."/>
            <person name="Nakamura S."/>
        </authorList>
    </citation>
    <scope>NUCLEOTIDE SEQUENCE [LARGE SCALE GENOMIC DNA]</scope>
    <source>
        <strain evidence="2 3">JCM 14742</strain>
    </source>
</reference>
<dbReference type="Gene3D" id="2.30.40.10">
    <property type="entry name" value="Urease, subunit C, domain 1"/>
    <property type="match status" value="1"/>
</dbReference>
<dbReference type="InterPro" id="IPR057744">
    <property type="entry name" value="OTAase-like"/>
</dbReference>
<name>A0A7I7Z139_9MYCO</name>
<dbReference type="EMBL" id="AP022614">
    <property type="protein sequence ID" value="BBZ46691.1"/>
    <property type="molecule type" value="Genomic_DNA"/>
</dbReference>
<dbReference type="InterPro" id="IPR032466">
    <property type="entry name" value="Metal_Hydrolase"/>
</dbReference>
<dbReference type="RefSeq" id="WP_161494233.1">
    <property type="nucleotide sequence ID" value="NZ_AP022614.1"/>
</dbReference>
<keyword evidence="3" id="KW-1185">Reference proteome</keyword>